<proteinExistence type="predicted"/>
<dbReference type="AlphaFoldDB" id="A0A4Q0NSA6"/>
<dbReference type="InterPro" id="IPR038636">
    <property type="entry name" value="Wzi_sf"/>
</dbReference>
<reference evidence="2 3" key="1">
    <citation type="submission" date="2018-07" db="EMBL/GenBank/DDBJ databases">
        <title>Leeuwenhoekiella genomics.</title>
        <authorList>
            <person name="Tahon G."/>
            <person name="Willems A."/>
        </authorList>
    </citation>
    <scope>NUCLEOTIDE SEQUENCE [LARGE SCALE GENOMIC DNA]</scope>
    <source>
        <strain evidence="2 3">R-50232</strain>
    </source>
</reference>
<evidence type="ECO:0000256" key="1">
    <source>
        <dbReference type="SAM" id="SignalP"/>
    </source>
</evidence>
<organism evidence="2 3">
    <name type="scientific">Leeuwenhoekiella aestuarii</name>
    <dbReference type="NCBI Taxonomy" id="2249426"/>
    <lineage>
        <taxon>Bacteria</taxon>
        <taxon>Pseudomonadati</taxon>
        <taxon>Bacteroidota</taxon>
        <taxon>Flavobacteriia</taxon>
        <taxon>Flavobacteriales</taxon>
        <taxon>Flavobacteriaceae</taxon>
        <taxon>Leeuwenhoekiella</taxon>
    </lineage>
</organism>
<dbReference type="InterPro" id="IPR026950">
    <property type="entry name" value="Caps_assemb_Wzi"/>
</dbReference>
<feature type="chain" id="PRO_5020673648" evidence="1">
    <location>
        <begin position="21"/>
        <end position="454"/>
    </location>
</feature>
<evidence type="ECO:0000313" key="2">
    <source>
        <dbReference type="EMBL" id="RXG13085.1"/>
    </source>
</evidence>
<comment type="caution">
    <text evidence="2">The sequence shown here is derived from an EMBL/GenBank/DDBJ whole genome shotgun (WGS) entry which is preliminary data.</text>
</comment>
<protein>
    <submittedName>
        <fullName evidence="2">Capsule assembly protein Wzi</fullName>
    </submittedName>
</protein>
<dbReference type="EMBL" id="QOVI01000005">
    <property type="protein sequence ID" value="RXG13085.1"/>
    <property type="molecule type" value="Genomic_DNA"/>
</dbReference>
<keyword evidence="1" id="KW-0732">Signal</keyword>
<dbReference type="Pfam" id="PF14052">
    <property type="entry name" value="Caps_assemb_Wzi"/>
    <property type="match status" value="1"/>
</dbReference>
<evidence type="ECO:0000313" key="3">
    <source>
        <dbReference type="Proteomes" id="UP000289821"/>
    </source>
</evidence>
<dbReference type="Gene3D" id="2.40.160.130">
    <property type="entry name" value="Capsule assembly protein Wzi"/>
    <property type="match status" value="1"/>
</dbReference>
<sequence>MKKYIIILLISLAGTLAIDAQETDGFVLAVEGKGFAATGSENPFWMYSNQYGRLDAETNVLGLVQASYATQFNEQNRLEVGGGLLANDGLYDGVKLDELYATYTWGIVEASAGMKHRKEKLRGISSVGGDIIWSNNARALPGVYIQMLKPLKIFKWFEAKATFGHYFLEEDRYVTNAQVHHKSLELALVFSENDRLSGNMKHYVQFGGTSPRYGKQPTDFKNLINIFFGQGASEGSEAVGGDQINSLGNGLGSYELAYEMTRDTYNLRLYHQSLFEDTSGIELSNFPDGVWGAYLEPKQVSWLDAIVLEYVQTVSQSGRFGDETNGGSFSGGDNYFWNGIYQTGWSYQDRIIGLPFIIPGGYGQRNVNDRSYVAHLGATGRVGNLHYQGKLSYVTNLGTYDVAYTPHEHAVYSYGELGYTTSFGEFTGYAGLDWSDRTQNTLGIGLGYRYQFKE</sequence>
<accession>A0A4Q0NSA6</accession>
<gene>
    <name evidence="2" type="ORF">DSM04_10563</name>
</gene>
<dbReference type="Proteomes" id="UP000289821">
    <property type="component" value="Unassembled WGS sequence"/>
</dbReference>
<dbReference type="RefSeq" id="WP_128761872.1">
    <property type="nucleotide sequence ID" value="NZ_QOVI01000005.1"/>
</dbReference>
<keyword evidence="3" id="KW-1185">Reference proteome</keyword>
<feature type="signal peptide" evidence="1">
    <location>
        <begin position="1"/>
        <end position="20"/>
    </location>
</feature>
<name>A0A4Q0NSA6_9FLAO</name>